<dbReference type="Proteomes" id="UP000789525">
    <property type="component" value="Unassembled WGS sequence"/>
</dbReference>
<protein>
    <submittedName>
        <fullName evidence="1">13926_t:CDS:1</fullName>
    </submittedName>
</protein>
<organism evidence="1 2">
    <name type="scientific">Acaulospora colombiana</name>
    <dbReference type="NCBI Taxonomy" id="27376"/>
    <lineage>
        <taxon>Eukaryota</taxon>
        <taxon>Fungi</taxon>
        <taxon>Fungi incertae sedis</taxon>
        <taxon>Mucoromycota</taxon>
        <taxon>Glomeromycotina</taxon>
        <taxon>Glomeromycetes</taxon>
        <taxon>Diversisporales</taxon>
        <taxon>Acaulosporaceae</taxon>
        <taxon>Acaulospora</taxon>
    </lineage>
</organism>
<accession>A0ACA9LVE5</accession>
<reference evidence="1" key="1">
    <citation type="submission" date="2021-06" db="EMBL/GenBank/DDBJ databases">
        <authorList>
            <person name="Kallberg Y."/>
            <person name="Tangrot J."/>
            <person name="Rosling A."/>
        </authorList>
    </citation>
    <scope>NUCLEOTIDE SEQUENCE</scope>
    <source>
        <strain evidence="1">CL356</strain>
    </source>
</reference>
<name>A0ACA9LVE5_9GLOM</name>
<dbReference type="EMBL" id="CAJVPT010007565">
    <property type="protein sequence ID" value="CAG8542747.1"/>
    <property type="molecule type" value="Genomic_DNA"/>
</dbReference>
<keyword evidence="2" id="KW-1185">Reference proteome</keyword>
<proteinExistence type="predicted"/>
<evidence type="ECO:0000313" key="1">
    <source>
        <dbReference type="EMBL" id="CAG8542747.1"/>
    </source>
</evidence>
<comment type="caution">
    <text evidence="1">The sequence shown here is derived from an EMBL/GenBank/DDBJ whole genome shotgun (WGS) entry which is preliminary data.</text>
</comment>
<gene>
    <name evidence="1" type="ORF">ACOLOM_LOCUS4536</name>
</gene>
<evidence type="ECO:0000313" key="2">
    <source>
        <dbReference type="Proteomes" id="UP000789525"/>
    </source>
</evidence>
<sequence>MLEETMNKKNKPSVKKAAQDSNVDKGKKRRRDRSIDKDDFVKKPKILFNMPEPLRALLVQDWENINKSHMNVPLPRKPHVGDIIENYRRWRKEKNGNQDSL</sequence>